<dbReference type="Pfam" id="PF00149">
    <property type="entry name" value="Metallophos"/>
    <property type="match status" value="1"/>
</dbReference>
<dbReference type="Proteomes" id="UP000598350">
    <property type="component" value="Unassembled WGS sequence"/>
</dbReference>
<dbReference type="SUPFAM" id="SSF56300">
    <property type="entry name" value="Metallo-dependent phosphatases"/>
    <property type="match status" value="1"/>
</dbReference>
<protein>
    <submittedName>
        <fullName evidence="2">Metallophosphoesterase</fullName>
    </submittedName>
</protein>
<dbReference type="Gene3D" id="3.60.21.10">
    <property type="match status" value="1"/>
</dbReference>
<evidence type="ECO:0000259" key="1">
    <source>
        <dbReference type="Pfam" id="PF00149"/>
    </source>
</evidence>
<evidence type="ECO:0000313" key="2">
    <source>
        <dbReference type="EMBL" id="MBD0850763.1"/>
    </source>
</evidence>
<accession>A0ABR7VAS0</accession>
<name>A0ABR7VAS0_9FLAO</name>
<evidence type="ECO:0000313" key="3">
    <source>
        <dbReference type="Proteomes" id="UP000598350"/>
    </source>
</evidence>
<dbReference type="InterPro" id="IPR051918">
    <property type="entry name" value="STPP_CPPED1"/>
</dbReference>
<reference evidence="2 3" key="1">
    <citation type="submission" date="2020-05" db="EMBL/GenBank/DDBJ databases">
        <title>The draft genome sequence of Maribacter arenosus CAU 1321.</title>
        <authorList>
            <person name="Mu L."/>
        </authorList>
    </citation>
    <scope>NUCLEOTIDE SEQUENCE [LARGE SCALE GENOMIC DNA]</scope>
    <source>
        <strain evidence="2 3">CAU 1321</strain>
    </source>
</reference>
<dbReference type="EMBL" id="JABTCG010000003">
    <property type="protein sequence ID" value="MBD0850763.1"/>
    <property type="molecule type" value="Genomic_DNA"/>
</dbReference>
<dbReference type="InterPro" id="IPR004843">
    <property type="entry name" value="Calcineurin-like_PHP"/>
</dbReference>
<keyword evidence="3" id="KW-1185">Reference proteome</keyword>
<dbReference type="PANTHER" id="PTHR43143">
    <property type="entry name" value="METALLOPHOSPHOESTERASE, CALCINEURIN SUPERFAMILY"/>
    <property type="match status" value="1"/>
</dbReference>
<dbReference type="RefSeq" id="WP_188313901.1">
    <property type="nucleotide sequence ID" value="NZ_JABTCG010000003.1"/>
</dbReference>
<gene>
    <name evidence="2" type="ORF">HPE63_08790</name>
</gene>
<proteinExistence type="predicted"/>
<dbReference type="InterPro" id="IPR029052">
    <property type="entry name" value="Metallo-depent_PP-like"/>
</dbReference>
<organism evidence="2 3">
    <name type="scientific">Maribacter arenosus</name>
    <dbReference type="NCBI Taxonomy" id="1854708"/>
    <lineage>
        <taxon>Bacteria</taxon>
        <taxon>Pseudomonadati</taxon>
        <taxon>Bacteroidota</taxon>
        <taxon>Flavobacteriia</taxon>
        <taxon>Flavobacteriales</taxon>
        <taxon>Flavobacteriaceae</taxon>
        <taxon>Maribacter</taxon>
    </lineage>
</organism>
<dbReference type="PANTHER" id="PTHR43143:SF1">
    <property type="entry name" value="SERINE_THREONINE-PROTEIN PHOSPHATASE CPPED1"/>
    <property type="match status" value="1"/>
</dbReference>
<sequence length="335" mass="39173">MKRREFINRMGLGATMAVWPTTLLSFTPSNSVKGATGVLNFGIVADVHKDLMPDANARLEKFIDEAIDRKVDFIIQLGDFCMADVKNMDFLDIWNTYKGPKYHVLGNHDMDRNSKPEMLDFWGMPKTYYSYDFKGFHFIVLDANFLYEDGKFTDYNKSNFYVDSSLRTFINDEQIEWFRADLEATKLPTIVFSHQSLWHYQWGVKNRLTLQIIMEAHKAKVICCMNGHNHIDFHHHQNGIDYIEINSMSYQWMEDKYKNTDRYPKEMYASYKWLPNLATYKDPLYAFACLDPRGSMVIEGVESEWIAPSPFELGMPQGILGSEYSARISDYDLRF</sequence>
<comment type="caution">
    <text evidence="2">The sequence shown here is derived from an EMBL/GenBank/DDBJ whole genome shotgun (WGS) entry which is preliminary data.</text>
</comment>
<feature type="domain" description="Calcineurin-like phosphoesterase" evidence="1">
    <location>
        <begin position="40"/>
        <end position="231"/>
    </location>
</feature>